<dbReference type="Proteomes" id="UP000269883">
    <property type="component" value="Chromosome"/>
</dbReference>
<dbReference type="KEGG" id="dfl:DFE_2595"/>
<reference evidence="1 2" key="1">
    <citation type="journal article" date="2018" name="Sci. Adv.">
        <title>Multi-heme cytochromes provide a pathway for survival in energy-limited environments.</title>
        <authorList>
            <person name="Deng X."/>
            <person name="Dohmae N."/>
            <person name="Nealson K.H."/>
            <person name="Hashimoto K."/>
            <person name="Okamoto A."/>
        </authorList>
    </citation>
    <scope>NUCLEOTIDE SEQUENCE [LARGE SCALE GENOMIC DNA]</scope>
    <source>
        <strain evidence="1 2">IS5</strain>
    </source>
</reference>
<gene>
    <name evidence="1" type="ORF">DFE_2595</name>
</gene>
<name>A0A2Z6B1G9_9BACT</name>
<dbReference type="EMBL" id="AP017378">
    <property type="protein sequence ID" value="BBD09321.1"/>
    <property type="molecule type" value="Genomic_DNA"/>
</dbReference>
<evidence type="ECO:0000313" key="2">
    <source>
        <dbReference type="Proteomes" id="UP000269883"/>
    </source>
</evidence>
<organism evidence="1 2">
    <name type="scientific">Desulfovibrio ferrophilus</name>
    <dbReference type="NCBI Taxonomy" id="241368"/>
    <lineage>
        <taxon>Bacteria</taxon>
        <taxon>Pseudomonadati</taxon>
        <taxon>Thermodesulfobacteriota</taxon>
        <taxon>Desulfovibrionia</taxon>
        <taxon>Desulfovibrionales</taxon>
        <taxon>Desulfovibrionaceae</taxon>
        <taxon>Desulfovibrio</taxon>
    </lineage>
</organism>
<dbReference type="RefSeq" id="WP_126380190.1">
    <property type="nucleotide sequence ID" value="NZ_AP017378.1"/>
</dbReference>
<sequence>MSRRLLITARDPGAVGHIEAIVLRLRKESDLEIYLATSGPAHTRLRQSLGDHPEFILPNGSSHIDPNTSPEALLDATARLLERIRPNAVLTSISSYGAGIDEAVAALFNGPSFTFQDFWGDANPRLGHFADTYFVLDDFAAKLTQKRWGIEDCVVTGPVKYSLYEQLDPSVMRQAAREKIGVDHNASLVGWFGQSPSIPGHRQLLHTLVNVLTEQNPSPTLLLRQHPKFQQDKQQTIDYAGQAGLTVFDTTSSLETELWLSACDLVVTPFSLCGLDHSHLSRHSTRPLGSLIYLMTEPSTLKFMQKVTGLDALPPAKQGIGHWLLDKAQLPGLLSDSLSEKTARNYYEQTKQLVSPNLEIIATRICSSLSS</sequence>
<proteinExistence type="predicted"/>
<dbReference type="OrthoDB" id="5634725at2"/>
<evidence type="ECO:0000313" key="1">
    <source>
        <dbReference type="EMBL" id="BBD09321.1"/>
    </source>
</evidence>
<accession>A0A2Z6B1G9</accession>
<keyword evidence="2" id="KW-1185">Reference proteome</keyword>
<protein>
    <submittedName>
        <fullName evidence="1">Uncharacterized protein</fullName>
    </submittedName>
</protein>
<dbReference type="SUPFAM" id="SSF53756">
    <property type="entry name" value="UDP-Glycosyltransferase/glycogen phosphorylase"/>
    <property type="match status" value="1"/>
</dbReference>
<dbReference type="AlphaFoldDB" id="A0A2Z6B1G9"/>